<feature type="transmembrane region" description="Helical" evidence="1">
    <location>
        <begin position="71"/>
        <end position="102"/>
    </location>
</feature>
<gene>
    <name evidence="2" type="ORF">FYC51_10305</name>
</gene>
<protein>
    <submittedName>
        <fullName evidence="2">Uncharacterized protein</fullName>
    </submittedName>
</protein>
<dbReference type="Proteomes" id="UP000325243">
    <property type="component" value="Unassembled WGS sequence"/>
</dbReference>
<keyword evidence="1" id="KW-0812">Transmembrane</keyword>
<keyword evidence="1" id="KW-0472">Membrane</keyword>
<sequence>MIPYEHTAGAGWARFFAWTSLGLGAASLAVAFLVPLAGEIGRAAVVAFFGGFAIWFGLMARSRFRAIEHPVSWPAVLGTVLGILTMVIMAYAMFALVMAIYYGVLLPMAPNWIAGISNPGLGIVPGVDV</sequence>
<evidence type="ECO:0000313" key="3">
    <source>
        <dbReference type="Proteomes" id="UP000325243"/>
    </source>
</evidence>
<dbReference type="RefSeq" id="WP_148733453.1">
    <property type="nucleotide sequence ID" value="NZ_VSSB01000001.1"/>
</dbReference>
<name>A0A5S4V7G1_9MICO</name>
<dbReference type="AlphaFoldDB" id="A0A5S4V7G1"/>
<feature type="transmembrane region" description="Helical" evidence="1">
    <location>
        <begin position="40"/>
        <end position="59"/>
    </location>
</feature>
<accession>A0A5S4V7G1</accession>
<evidence type="ECO:0000313" key="2">
    <source>
        <dbReference type="EMBL" id="TYL53989.1"/>
    </source>
</evidence>
<proteinExistence type="predicted"/>
<keyword evidence="1" id="KW-1133">Transmembrane helix</keyword>
<reference evidence="2 3" key="1">
    <citation type="submission" date="2019-08" db="EMBL/GenBank/DDBJ databases">
        <authorList>
            <person name="Hu J."/>
        </authorList>
    </citation>
    <scope>NUCLEOTIDE SEQUENCE [LARGE SCALE GENOMIC DNA]</scope>
    <source>
        <strain evidence="2 3">NEAU-184</strain>
    </source>
</reference>
<keyword evidence="3" id="KW-1185">Reference proteome</keyword>
<comment type="caution">
    <text evidence="2">The sequence shown here is derived from an EMBL/GenBank/DDBJ whole genome shotgun (WGS) entry which is preliminary data.</text>
</comment>
<evidence type="ECO:0000256" key="1">
    <source>
        <dbReference type="SAM" id="Phobius"/>
    </source>
</evidence>
<organism evidence="2 3">
    <name type="scientific">Agromyces mariniharenae</name>
    <dbReference type="NCBI Taxonomy" id="2604423"/>
    <lineage>
        <taxon>Bacteria</taxon>
        <taxon>Bacillati</taxon>
        <taxon>Actinomycetota</taxon>
        <taxon>Actinomycetes</taxon>
        <taxon>Micrococcales</taxon>
        <taxon>Microbacteriaceae</taxon>
        <taxon>Agromyces</taxon>
    </lineage>
</organism>
<feature type="transmembrane region" description="Helical" evidence="1">
    <location>
        <begin position="12"/>
        <end position="34"/>
    </location>
</feature>
<dbReference type="EMBL" id="VSSB01000001">
    <property type="protein sequence ID" value="TYL53989.1"/>
    <property type="molecule type" value="Genomic_DNA"/>
</dbReference>